<dbReference type="GO" id="GO:0010041">
    <property type="term" value="P:response to iron(III) ion"/>
    <property type="evidence" value="ECO:0007669"/>
    <property type="project" value="TreeGrafter"/>
</dbReference>
<feature type="transmembrane region" description="Helical" evidence="8">
    <location>
        <begin position="292"/>
        <end position="310"/>
    </location>
</feature>
<dbReference type="AlphaFoldDB" id="A0A3A4NJ39"/>
<accession>A0A3A4NJ39</accession>
<evidence type="ECO:0000313" key="10">
    <source>
        <dbReference type="EMBL" id="RJP20758.1"/>
    </source>
</evidence>
<keyword evidence="4 10" id="KW-0808">Transferase</keyword>
<evidence type="ECO:0000256" key="4">
    <source>
        <dbReference type="ARBA" id="ARBA00022679"/>
    </source>
</evidence>
<dbReference type="GO" id="GO:0005886">
    <property type="term" value="C:plasma membrane"/>
    <property type="evidence" value="ECO:0007669"/>
    <property type="project" value="UniProtKB-SubCell"/>
</dbReference>
<feature type="transmembrane region" description="Helical" evidence="8">
    <location>
        <begin position="29"/>
        <end position="50"/>
    </location>
</feature>
<feature type="transmembrane region" description="Helical" evidence="8">
    <location>
        <begin position="202"/>
        <end position="219"/>
    </location>
</feature>
<proteinExistence type="predicted"/>
<organism evidence="10 11">
    <name type="scientific">Abyssobacteria bacterium (strain SURF_5)</name>
    <dbReference type="NCBI Taxonomy" id="2093360"/>
    <lineage>
        <taxon>Bacteria</taxon>
        <taxon>Pseudomonadati</taxon>
        <taxon>Candidatus Hydrogenedentota</taxon>
        <taxon>Candidatus Abyssobacteria</taxon>
    </lineage>
</organism>
<keyword evidence="6 8" id="KW-1133">Transmembrane helix</keyword>
<gene>
    <name evidence="10" type="ORF">C4520_10850</name>
</gene>
<feature type="transmembrane region" description="Helical" evidence="8">
    <location>
        <begin position="346"/>
        <end position="365"/>
    </location>
</feature>
<dbReference type="EMBL" id="QZKU01000074">
    <property type="protein sequence ID" value="RJP20758.1"/>
    <property type="molecule type" value="Genomic_DNA"/>
</dbReference>
<feature type="transmembrane region" description="Helical" evidence="8">
    <location>
        <begin position="407"/>
        <end position="429"/>
    </location>
</feature>
<feature type="transmembrane region" description="Helical" evidence="8">
    <location>
        <begin position="322"/>
        <end position="340"/>
    </location>
</feature>
<evidence type="ECO:0000313" key="11">
    <source>
        <dbReference type="Proteomes" id="UP000265882"/>
    </source>
</evidence>
<dbReference type="Proteomes" id="UP000265882">
    <property type="component" value="Unassembled WGS sequence"/>
</dbReference>
<evidence type="ECO:0000256" key="2">
    <source>
        <dbReference type="ARBA" id="ARBA00022475"/>
    </source>
</evidence>
<feature type="domain" description="Glycosyltransferase RgtA/B/C/D-like" evidence="9">
    <location>
        <begin position="83"/>
        <end position="244"/>
    </location>
</feature>
<evidence type="ECO:0000259" key="9">
    <source>
        <dbReference type="Pfam" id="PF13231"/>
    </source>
</evidence>
<evidence type="ECO:0000256" key="7">
    <source>
        <dbReference type="ARBA" id="ARBA00023136"/>
    </source>
</evidence>
<evidence type="ECO:0000256" key="3">
    <source>
        <dbReference type="ARBA" id="ARBA00022676"/>
    </source>
</evidence>
<keyword evidence="2" id="KW-1003">Cell membrane</keyword>
<keyword evidence="3" id="KW-0328">Glycosyltransferase</keyword>
<feature type="transmembrane region" description="Helical" evidence="8">
    <location>
        <begin position="228"/>
        <end position="251"/>
    </location>
</feature>
<dbReference type="PANTHER" id="PTHR33908">
    <property type="entry name" value="MANNOSYLTRANSFERASE YKCB-RELATED"/>
    <property type="match status" value="1"/>
</dbReference>
<comment type="subcellular location">
    <subcellularLocation>
        <location evidence="1">Cell membrane</location>
        <topology evidence="1">Multi-pass membrane protein</topology>
    </subcellularLocation>
</comment>
<comment type="caution">
    <text evidence="10">The sequence shown here is derived from an EMBL/GenBank/DDBJ whole genome shotgun (WGS) entry which is preliminary data.</text>
</comment>
<dbReference type="InterPro" id="IPR050297">
    <property type="entry name" value="LipidA_mod_glycosyltrf_83"/>
</dbReference>
<reference evidence="10 11" key="1">
    <citation type="journal article" date="2017" name="ISME J.">
        <title>Energy and carbon metabolisms in a deep terrestrial subsurface fluid microbial community.</title>
        <authorList>
            <person name="Momper L."/>
            <person name="Jungbluth S.P."/>
            <person name="Lee M.D."/>
            <person name="Amend J.P."/>
        </authorList>
    </citation>
    <scope>NUCLEOTIDE SEQUENCE [LARGE SCALE GENOMIC DNA]</scope>
    <source>
        <strain evidence="10">SURF_5</strain>
    </source>
</reference>
<feature type="transmembrane region" description="Helical" evidence="8">
    <location>
        <begin position="106"/>
        <end position="125"/>
    </location>
</feature>
<feature type="transmembrane region" description="Helical" evidence="8">
    <location>
        <begin position="155"/>
        <end position="173"/>
    </location>
</feature>
<sequence length="560" mass="61993">MKSYFAQHIGPAGAGHAEMNSKSRTANEVAALLLAAYFLFFYGIGARSLWSPDEPRYAQVAREMLVTGEWIVPHLNGEVYPEKPPLYFWLVALLSKLGGEVTESTARIPSATAATLIVLLTYFLGRGLMGRDEAFWGALITATSAQFFVNAREGALDALLALSILASLSLFYVGYAKSKPALYLAGFLFITPAVLTKGPVGFAIPPLVMLVFLVVEILFRGVPARKQIWWFIGAAAFGLLLVAAMVAPWWFSAYQRSGGAYASLSILTKQTLGRMIESYSHQRPWHYYLGEIWWQFFPWSVFLPLAAYRLKKNGYLRTNGGLRFILVWFLTVFLFFTFVSGKRSQYLMPLLPAGGLILGWTLVNANPGEGRLRERKAFSIPLALAALVSGAGVAVIVLYVYHHANRSIISAVPPVAVFWAILVTASLVCRDRPPKTALACVIATTVLAVVYVYGHLSPVADDFMSARPFCSDVLAASGKSDSIAFYRTYRPNIHFYMNRTIPRVDTEGGLRQALETTDRLLVILQAREQDSLIRDVQCKLETIAQAKIGSREMVCLALWR</sequence>
<evidence type="ECO:0000256" key="6">
    <source>
        <dbReference type="ARBA" id="ARBA00022989"/>
    </source>
</evidence>
<feature type="transmembrane region" description="Helical" evidence="8">
    <location>
        <begin position="436"/>
        <end position="454"/>
    </location>
</feature>
<dbReference type="InterPro" id="IPR038731">
    <property type="entry name" value="RgtA/B/C-like"/>
</dbReference>
<evidence type="ECO:0000256" key="8">
    <source>
        <dbReference type="SAM" id="Phobius"/>
    </source>
</evidence>
<dbReference type="PANTHER" id="PTHR33908:SF3">
    <property type="entry name" value="UNDECAPRENYL PHOSPHATE-ALPHA-4-AMINO-4-DEOXY-L-ARABINOSE ARABINOSYL TRANSFERASE"/>
    <property type="match status" value="1"/>
</dbReference>
<dbReference type="Pfam" id="PF13231">
    <property type="entry name" value="PMT_2"/>
    <property type="match status" value="1"/>
</dbReference>
<dbReference type="GO" id="GO:0009103">
    <property type="term" value="P:lipopolysaccharide biosynthetic process"/>
    <property type="evidence" value="ECO:0007669"/>
    <property type="project" value="UniProtKB-ARBA"/>
</dbReference>
<keyword evidence="5 8" id="KW-0812">Transmembrane</keyword>
<evidence type="ECO:0000256" key="1">
    <source>
        <dbReference type="ARBA" id="ARBA00004651"/>
    </source>
</evidence>
<dbReference type="GO" id="GO:0016763">
    <property type="term" value="F:pentosyltransferase activity"/>
    <property type="evidence" value="ECO:0007669"/>
    <property type="project" value="TreeGrafter"/>
</dbReference>
<name>A0A3A4NJ39_ABYX5</name>
<protein>
    <submittedName>
        <fullName evidence="10">Glycosyltransferase family 39 protein</fullName>
    </submittedName>
</protein>
<keyword evidence="7 8" id="KW-0472">Membrane</keyword>
<feature type="transmembrane region" description="Helical" evidence="8">
    <location>
        <begin position="377"/>
        <end position="401"/>
    </location>
</feature>
<evidence type="ECO:0000256" key="5">
    <source>
        <dbReference type="ARBA" id="ARBA00022692"/>
    </source>
</evidence>